<proteinExistence type="predicted"/>
<feature type="compositionally biased region" description="Low complexity" evidence="1">
    <location>
        <begin position="296"/>
        <end position="312"/>
    </location>
</feature>
<gene>
    <name evidence="2" type="ORF">PCANC_22951</name>
    <name evidence="3" type="ORF">PCASD_20561</name>
</gene>
<dbReference type="OrthoDB" id="2518300at2759"/>
<dbReference type="EMBL" id="PGCJ01000895">
    <property type="protein sequence ID" value="PLW15462.1"/>
    <property type="molecule type" value="Genomic_DNA"/>
</dbReference>
<sequence>MPPLSITGIVSPPATEQAVPSSVVGQPATNTCSKLAVMRRTAESPGGTTVADRQRAEVELLFANAFQRTGNTANRAPAPVLDPVLAKRGANPLVDPALARLPNPMIPLNDFRNSVLGTERVLVPSVAGDSSTFVARHLTEENLRGLGNISADNTQTAQGNVKEQGSLVLLGSQQGRPSQRAENLKVPLERRNFHPATQFLLQTHLAFWEQFLLALAANNVQGMEILRAEAVRSHRSLEELVGRDLLLVLTAGWNPITMQIPTQANQTAPMANQQENQTHAWPTQGRQGNNRRRRQAQPANGPAQPQGGPQPAENSRMRNCQGYRVLVFGELFRMIQVIQGGYQSVDQACQRNRGNQPY</sequence>
<evidence type="ECO:0000313" key="5">
    <source>
        <dbReference type="Proteomes" id="UP000235392"/>
    </source>
</evidence>
<reference evidence="4 5" key="1">
    <citation type="submission" date="2017-11" db="EMBL/GenBank/DDBJ databases">
        <title>De novo assembly and phasing of dikaryotic genomes from two isolates of Puccinia coronata f. sp. avenae, the causal agent of oat crown rust.</title>
        <authorList>
            <person name="Miller M.E."/>
            <person name="Zhang Y."/>
            <person name="Omidvar V."/>
            <person name="Sperschneider J."/>
            <person name="Schwessinger B."/>
            <person name="Raley C."/>
            <person name="Palmer J.M."/>
            <person name="Garnica D."/>
            <person name="Upadhyaya N."/>
            <person name="Rathjen J."/>
            <person name="Taylor J.M."/>
            <person name="Park R.F."/>
            <person name="Dodds P.N."/>
            <person name="Hirsch C.D."/>
            <person name="Kianian S.F."/>
            <person name="Figueroa M."/>
        </authorList>
    </citation>
    <scope>NUCLEOTIDE SEQUENCE [LARGE SCALE GENOMIC DNA]</scope>
    <source>
        <strain evidence="2">12NC29</strain>
        <strain evidence="3">12SD80</strain>
    </source>
</reference>
<feature type="compositionally biased region" description="Polar residues" evidence="1">
    <location>
        <begin position="265"/>
        <end position="281"/>
    </location>
</feature>
<accession>A0A2N5U807</accession>
<organism evidence="3 5">
    <name type="scientific">Puccinia coronata f. sp. avenae</name>
    <dbReference type="NCBI Taxonomy" id="200324"/>
    <lineage>
        <taxon>Eukaryota</taxon>
        <taxon>Fungi</taxon>
        <taxon>Dikarya</taxon>
        <taxon>Basidiomycota</taxon>
        <taxon>Pucciniomycotina</taxon>
        <taxon>Pucciniomycetes</taxon>
        <taxon>Pucciniales</taxon>
        <taxon>Pucciniaceae</taxon>
        <taxon>Puccinia</taxon>
    </lineage>
</organism>
<feature type="region of interest" description="Disordered" evidence="1">
    <location>
        <begin position="265"/>
        <end position="317"/>
    </location>
</feature>
<dbReference type="Proteomes" id="UP000235388">
    <property type="component" value="Unassembled WGS sequence"/>
</dbReference>
<comment type="caution">
    <text evidence="3">The sequence shown here is derived from an EMBL/GenBank/DDBJ whole genome shotgun (WGS) entry which is preliminary data.</text>
</comment>
<keyword evidence="4" id="KW-1185">Reference proteome</keyword>
<dbReference type="AlphaFoldDB" id="A0A2N5U807"/>
<name>A0A2N5U807_9BASI</name>
<evidence type="ECO:0000313" key="4">
    <source>
        <dbReference type="Proteomes" id="UP000235388"/>
    </source>
</evidence>
<dbReference type="EMBL" id="PGCI01000210">
    <property type="protein sequence ID" value="PLW33871.1"/>
    <property type="molecule type" value="Genomic_DNA"/>
</dbReference>
<protein>
    <submittedName>
        <fullName evidence="3">Uncharacterized protein</fullName>
    </submittedName>
</protein>
<evidence type="ECO:0000313" key="3">
    <source>
        <dbReference type="EMBL" id="PLW33871.1"/>
    </source>
</evidence>
<evidence type="ECO:0000313" key="2">
    <source>
        <dbReference type="EMBL" id="PLW15462.1"/>
    </source>
</evidence>
<dbReference type="Proteomes" id="UP000235392">
    <property type="component" value="Unassembled WGS sequence"/>
</dbReference>
<evidence type="ECO:0000256" key="1">
    <source>
        <dbReference type="SAM" id="MobiDB-lite"/>
    </source>
</evidence>